<proteinExistence type="predicted"/>
<dbReference type="InterPro" id="IPR050505">
    <property type="entry name" value="WDR55/POC1"/>
</dbReference>
<feature type="repeat" description="WD" evidence="3">
    <location>
        <begin position="693"/>
        <end position="734"/>
    </location>
</feature>
<reference evidence="6" key="2">
    <citation type="submission" date="2015-01" db="EMBL/GenBank/DDBJ databases">
        <title>Evolutionary Origins and Diversification of the Mycorrhizal Mutualists.</title>
        <authorList>
            <consortium name="DOE Joint Genome Institute"/>
            <consortium name="Mycorrhizal Genomics Consortium"/>
            <person name="Kohler A."/>
            <person name="Kuo A."/>
            <person name="Nagy L.G."/>
            <person name="Floudas D."/>
            <person name="Copeland A."/>
            <person name="Barry K.W."/>
            <person name="Cichocki N."/>
            <person name="Veneault-Fourrey C."/>
            <person name="LaButti K."/>
            <person name="Lindquist E.A."/>
            <person name="Lipzen A."/>
            <person name="Lundell T."/>
            <person name="Morin E."/>
            <person name="Murat C."/>
            <person name="Riley R."/>
            <person name="Ohm R."/>
            <person name="Sun H."/>
            <person name="Tunlid A."/>
            <person name="Henrissat B."/>
            <person name="Grigoriev I.V."/>
            <person name="Hibbett D.S."/>
            <person name="Martin F."/>
        </authorList>
    </citation>
    <scope>NUCLEOTIDE SEQUENCE [LARGE SCALE GENOMIC DNA]</scope>
    <source>
        <strain evidence="6">F 1598</strain>
    </source>
</reference>
<protein>
    <recommendedName>
        <fullName evidence="4">NACHT domain-containing protein</fullName>
    </recommendedName>
</protein>
<dbReference type="InterPro" id="IPR056884">
    <property type="entry name" value="NPHP3-like_N"/>
</dbReference>
<dbReference type="PANTHER" id="PTHR44019">
    <property type="entry name" value="WD REPEAT-CONTAINING PROTEIN 55"/>
    <property type="match status" value="1"/>
</dbReference>
<feature type="domain" description="NACHT" evidence="4">
    <location>
        <begin position="81"/>
        <end position="226"/>
    </location>
</feature>
<dbReference type="InterPro" id="IPR015943">
    <property type="entry name" value="WD40/YVTN_repeat-like_dom_sf"/>
</dbReference>
<dbReference type="InterPro" id="IPR036322">
    <property type="entry name" value="WD40_repeat_dom_sf"/>
</dbReference>
<feature type="repeat" description="WD" evidence="3">
    <location>
        <begin position="905"/>
        <end position="946"/>
    </location>
</feature>
<dbReference type="SUPFAM" id="SSF82171">
    <property type="entry name" value="DPP6 N-terminal domain-like"/>
    <property type="match status" value="1"/>
</dbReference>
<dbReference type="PANTHER" id="PTHR44019:SF8">
    <property type="entry name" value="POC1 CENTRIOLAR PROTEIN HOMOLOG"/>
    <property type="match status" value="1"/>
</dbReference>
<feature type="repeat" description="WD" evidence="3">
    <location>
        <begin position="820"/>
        <end position="861"/>
    </location>
</feature>
<evidence type="ECO:0000313" key="6">
    <source>
        <dbReference type="Proteomes" id="UP000054166"/>
    </source>
</evidence>
<dbReference type="STRING" id="765440.A0A0C3FIS4"/>
<keyword evidence="2" id="KW-0677">Repeat</keyword>
<dbReference type="OrthoDB" id="538223at2759"/>
<dbReference type="AlphaFoldDB" id="A0A0C3FIS4"/>
<dbReference type="InterPro" id="IPR007111">
    <property type="entry name" value="NACHT_NTPase"/>
</dbReference>
<sequence length="1128" mass="124516">MASQPISYTDARNPTFNEVGGDQVNMMFGKRNHTIGSQDSLDKLKPVAMDASRRTGCLQGTRRDVLKFIVDWVHNPHSQQNILWLHGLAGSGKSALSTTIASILGSSGQLGAFLFFDRDVTDRSDPTAVIRTLAHQLGSSSPRIGATLRAAVERNSNILVSSIHLQFQKLLLDPLSSTGNPTAPVVIVLDALDECGTAEERETLLDVLANDFRNLPYHVRTIITSRLDIGICNAFESQYHILPFELDITSSANSDDILSFFRYRMSLIRNKKRHMRLEMGWPGEDVLHTLVQRASGLFVWASTASGFINAHDPKRRLDVVLRGDVASGAEGALDALYKTALESIGLWDDEDFVSDFRAIIGIILVARQPLSSSAIDALLLLPEHRPSMHTISLLRCVLQQDRTVRVLHPSFADFLMTQERCGRDFWSFDRYTYHQYLAIRCMDCMDAVLKRNMCNMTLTVDQADEKLPEEVSYSCLFWIDHICVIEDGSPVMDRLRDFLYQHLLHWFEAMSILKRSRNMISLLDELRDWISSQSCSSIDTGPLELIRDACRFARVFARTIEEHPLLVYMSALPFTPTTSPLYQMFHDVDLYPIISGGFQYAWSPLLLVMEHADEVNSVSFSPDGTQIVSGSDDKTIRVWNSITGAKISEMRGHKKFIWSVNFSPDGDRIVSGSFDRTVRVWDSTTGAEILSTKRGPKAAVGPVTFSPDGSMILSATYDKTVRTWNAVTGTETSVMRGNAAVLTSLAFSADAKKIVSGSKDKTIRVWDAATGAEISAMQGHEDLITSVRFSLDGCRIVSGSADKTIRVWDAATGAEVIPAMRKHLNAVQSVAFSPNGERIVSGSSDTTICIWNSANGAEISELRGHAKAVISVNFSPDGMRIVSGSQDCTIRIWDAMPGARVLPIARGQIGGVCSVAFSPDGSKTVSGSKDGAIRLWDSSTGVQIREMRGHEDEIWSVNFSLDGGRIISGSWDTTVRVWDATTGAQVFPEIRDHTAKAKSEAFSLDASRSLAKSYFEGMVWATKIGHRLRSIKEPSRLLSQSIRIIGGGWVVDSNSGRTLGKLPVMISKRCDASHERSLAVGTDHGQVILMHFPPALMMSPDTRMVEGNERSLGNWREGVLSEEDSDSD</sequence>
<feature type="repeat" description="WD" evidence="3">
    <location>
        <begin position="735"/>
        <end position="776"/>
    </location>
</feature>
<dbReference type="Gene3D" id="3.40.50.300">
    <property type="entry name" value="P-loop containing nucleotide triphosphate hydrolases"/>
    <property type="match status" value="1"/>
</dbReference>
<feature type="repeat" description="WD" evidence="3">
    <location>
        <begin position="947"/>
        <end position="988"/>
    </location>
</feature>
<dbReference type="Proteomes" id="UP000054166">
    <property type="component" value="Unassembled WGS sequence"/>
</dbReference>
<gene>
    <name evidence="5" type="ORF">PILCRDRAFT_6539</name>
</gene>
<dbReference type="Gene3D" id="2.130.10.10">
    <property type="entry name" value="YVTN repeat-like/Quinoprotein amine dehydrogenase"/>
    <property type="match status" value="3"/>
</dbReference>
<organism evidence="5 6">
    <name type="scientific">Piloderma croceum (strain F 1598)</name>
    <dbReference type="NCBI Taxonomy" id="765440"/>
    <lineage>
        <taxon>Eukaryota</taxon>
        <taxon>Fungi</taxon>
        <taxon>Dikarya</taxon>
        <taxon>Basidiomycota</taxon>
        <taxon>Agaricomycotina</taxon>
        <taxon>Agaricomycetes</taxon>
        <taxon>Agaricomycetidae</taxon>
        <taxon>Atheliales</taxon>
        <taxon>Atheliaceae</taxon>
        <taxon>Piloderma</taxon>
    </lineage>
</organism>
<accession>A0A0C3FIS4</accession>
<dbReference type="PROSITE" id="PS50294">
    <property type="entry name" value="WD_REPEATS_REGION"/>
    <property type="match status" value="9"/>
</dbReference>
<feature type="repeat" description="WD" evidence="3">
    <location>
        <begin position="862"/>
        <end position="894"/>
    </location>
</feature>
<feature type="repeat" description="WD" evidence="3">
    <location>
        <begin position="777"/>
        <end position="818"/>
    </location>
</feature>
<dbReference type="Pfam" id="PF00400">
    <property type="entry name" value="WD40"/>
    <property type="match status" value="9"/>
</dbReference>
<evidence type="ECO:0000256" key="3">
    <source>
        <dbReference type="PROSITE-ProRule" id="PRU00221"/>
    </source>
</evidence>
<reference evidence="5 6" key="1">
    <citation type="submission" date="2014-04" db="EMBL/GenBank/DDBJ databases">
        <authorList>
            <consortium name="DOE Joint Genome Institute"/>
            <person name="Kuo A."/>
            <person name="Tarkka M."/>
            <person name="Buscot F."/>
            <person name="Kohler A."/>
            <person name="Nagy L.G."/>
            <person name="Floudas D."/>
            <person name="Copeland A."/>
            <person name="Barry K.W."/>
            <person name="Cichocki N."/>
            <person name="Veneault-Fourrey C."/>
            <person name="LaButti K."/>
            <person name="Lindquist E.A."/>
            <person name="Lipzen A."/>
            <person name="Lundell T."/>
            <person name="Morin E."/>
            <person name="Murat C."/>
            <person name="Sun H."/>
            <person name="Tunlid A."/>
            <person name="Henrissat B."/>
            <person name="Grigoriev I.V."/>
            <person name="Hibbett D.S."/>
            <person name="Martin F."/>
            <person name="Nordberg H.P."/>
            <person name="Cantor M.N."/>
            <person name="Hua S.X."/>
        </authorList>
    </citation>
    <scope>NUCLEOTIDE SEQUENCE [LARGE SCALE GENOMIC DNA]</scope>
    <source>
        <strain evidence="5 6">F 1598</strain>
    </source>
</reference>
<evidence type="ECO:0000313" key="5">
    <source>
        <dbReference type="EMBL" id="KIM84280.1"/>
    </source>
</evidence>
<feature type="repeat" description="WD" evidence="3">
    <location>
        <begin position="608"/>
        <end position="649"/>
    </location>
</feature>
<dbReference type="EMBL" id="KN832988">
    <property type="protein sequence ID" value="KIM84280.1"/>
    <property type="molecule type" value="Genomic_DNA"/>
</dbReference>
<dbReference type="InParanoid" id="A0A0C3FIS4"/>
<evidence type="ECO:0000256" key="2">
    <source>
        <dbReference type="ARBA" id="ARBA00022737"/>
    </source>
</evidence>
<dbReference type="SUPFAM" id="SSF50978">
    <property type="entry name" value="WD40 repeat-like"/>
    <property type="match status" value="1"/>
</dbReference>
<dbReference type="InterPro" id="IPR001680">
    <property type="entry name" value="WD40_rpt"/>
</dbReference>
<dbReference type="SMART" id="SM00320">
    <property type="entry name" value="WD40"/>
    <property type="match status" value="9"/>
</dbReference>
<dbReference type="PROSITE" id="PS50837">
    <property type="entry name" value="NACHT"/>
    <property type="match status" value="1"/>
</dbReference>
<feature type="repeat" description="WD" evidence="3">
    <location>
        <begin position="650"/>
        <end position="691"/>
    </location>
</feature>
<evidence type="ECO:0000259" key="4">
    <source>
        <dbReference type="PROSITE" id="PS50837"/>
    </source>
</evidence>
<name>A0A0C3FIS4_PILCF</name>
<dbReference type="HOGENOM" id="CLU_000288_6_3_1"/>
<dbReference type="SUPFAM" id="SSF52540">
    <property type="entry name" value="P-loop containing nucleoside triphosphate hydrolases"/>
    <property type="match status" value="1"/>
</dbReference>
<dbReference type="PRINTS" id="PR00320">
    <property type="entry name" value="GPROTEINBRPT"/>
</dbReference>
<keyword evidence="6" id="KW-1185">Reference proteome</keyword>
<dbReference type="InterPro" id="IPR020472">
    <property type="entry name" value="WD40_PAC1"/>
</dbReference>
<dbReference type="PROSITE" id="PS50082">
    <property type="entry name" value="WD_REPEATS_2"/>
    <property type="match status" value="9"/>
</dbReference>
<dbReference type="CDD" id="cd00200">
    <property type="entry name" value="WD40"/>
    <property type="match status" value="1"/>
</dbReference>
<dbReference type="InterPro" id="IPR027417">
    <property type="entry name" value="P-loop_NTPase"/>
</dbReference>
<evidence type="ECO:0000256" key="1">
    <source>
        <dbReference type="ARBA" id="ARBA00022574"/>
    </source>
</evidence>
<keyword evidence="1 3" id="KW-0853">WD repeat</keyword>
<dbReference type="Pfam" id="PF24883">
    <property type="entry name" value="NPHP3_N"/>
    <property type="match status" value="1"/>
</dbReference>
<dbReference type="InterPro" id="IPR019775">
    <property type="entry name" value="WD40_repeat_CS"/>
</dbReference>
<dbReference type="PROSITE" id="PS00678">
    <property type="entry name" value="WD_REPEATS_1"/>
    <property type="match status" value="4"/>
</dbReference>